<keyword evidence="4" id="KW-1185">Reference proteome</keyword>
<evidence type="ECO:0008006" key="5">
    <source>
        <dbReference type="Google" id="ProtNLM"/>
    </source>
</evidence>
<comment type="caution">
    <text evidence="3">The sequence shown here is derived from an EMBL/GenBank/DDBJ whole genome shotgun (WGS) entry which is preliminary data.</text>
</comment>
<sequence>MRALARIYPGPVSNETPHRGGAPGHPREAPLPGDRLIRSGVIVFAIGAVATLVTVAPLFLGADPLPSVAYFVCMLMGVGFALAAVGLLRSIAAQRREASTAARVSRPPVPPSG</sequence>
<dbReference type="EMBL" id="BJHW01000001">
    <property type="protein sequence ID" value="GDY54536.1"/>
    <property type="molecule type" value="Genomic_DNA"/>
</dbReference>
<organism evidence="3 4">
    <name type="scientific">Streptomyces violaceusniger</name>
    <dbReference type="NCBI Taxonomy" id="68280"/>
    <lineage>
        <taxon>Bacteria</taxon>
        <taxon>Bacillati</taxon>
        <taxon>Actinomycetota</taxon>
        <taxon>Actinomycetes</taxon>
        <taxon>Kitasatosporales</taxon>
        <taxon>Streptomycetaceae</taxon>
        <taxon>Streptomyces</taxon>
        <taxon>Streptomyces violaceusniger group</taxon>
    </lineage>
</organism>
<evidence type="ECO:0000313" key="3">
    <source>
        <dbReference type="EMBL" id="GDY54536.1"/>
    </source>
</evidence>
<feature type="region of interest" description="Disordered" evidence="1">
    <location>
        <begin position="1"/>
        <end position="30"/>
    </location>
</feature>
<keyword evidence="2" id="KW-0472">Membrane</keyword>
<accession>A0A4D4L5T1</accession>
<feature type="transmembrane region" description="Helical" evidence="2">
    <location>
        <begin position="68"/>
        <end position="88"/>
    </location>
</feature>
<keyword evidence="2" id="KW-0812">Transmembrane</keyword>
<evidence type="ECO:0000256" key="2">
    <source>
        <dbReference type="SAM" id="Phobius"/>
    </source>
</evidence>
<evidence type="ECO:0000256" key="1">
    <source>
        <dbReference type="SAM" id="MobiDB-lite"/>
    </source>
</evidence>
<proteinExistence type="predicted"/>
<keyword evidence="2" id="KW-1133">Transmembrane helix</keyword>
<reference evidence="3 4" key="1">
    <citation type="journal article" date="2020" name="Int. J. Syst. Evol. Microbiol.">
        <title>Reclassification of Streptomyces castelarensis and Streptomyces sporoclivatus as later heterotypic synonyms of Streptomyces antimycoticus.</title>
        <authorList>
            <person name="Komaki H."/>
            <person name="Tamura T."/>
        </authorList>
    </citation>
    <scope>NUCLEOTIDE SEQUENCE [LARGE SCALE GENOMIC DNA]</scope>
    <source>
        <strain evidence="3 4">NBRC 13459</strain>
    </source>
</reference>
<feature type="transmembrane region" description="Helical" evidence="2">
    <location>
        <begin position="41"/>
        <end position="62"/>
    </location>
</feature>
<name>A0A4D4L5T1_STRVO</name>
<protein>
    <recommendedName>
        <fullName evidence="5">Integral membrane protein</fullName>
    </recommendedName>
</protein>
<dbReference type="AlphaFoldDB" id="A0A4D4L5T1"/>
<evidence type="ECO:0000313" key="4">
    <source>
        <dbReference type="Proteomes" id="UP000301309"/>
    </source>
</evidence>
<dbReference type="Proteomes" id="UP000301309">
    <property type="component" value="Unassembled WGS sequence"/>
</dbReference>
<gene>
    <name evidence="3" type="ORF">SVIO_051590</name>
</gene>